<evidence type="ECO:0000256" key="2">
    <source>
        <dbReference type="ARBA" id="ARBA00008240"/>
    </source>
</evidence>
<evidence type="ECO:0000256" key="5">
    <source>
        <dbReference type="ARBA" id="ARBA00022692"/>
    </source>
</evidence>
<feature type="transmembrane region" description="Helical" evidence="11">
    <location>
        <begin position="161"/>
        <end position="180"/>
    </location>
</feature>
<proteinExistence type="inferred from homology"/>
<keyword evidence="5 11" id="KW-0812">Transmembrane</keyword>
<feature type="transmembrane region" description="Helical" evidence="11">
    <location>
        <begin position="306"/>
        <end position="325"/>
    </location>
</feature>
<evidence type="ECO:0000256" key="8">
    <source>
        <dbReference type="ARBA" id="ARBA00023136"/>
    </source>
</evidence>
<dbReference type="PROSITE" id="PS00217">
    <property type="entry name" value="SUGAR_TRANSPORT_2"/>
    <property type="match status" value="1"/>
</dbReference>
<dbReference type="InterPro" id="IPR005829">
    <property type="entry name" value="Sugar_transporter_CS"/>
</dbReference>
<feature type="domain" description="Major facilitator superfamily (MFS) profile" evidence="12">
    <location>
        <begin position="20"/>
        <end position="421"/>
    </location>
</feature>
<keyword evidence="14" id="KW-1185">Reference proteome</keyword>
<comment type="subcellular location">
    <subcellularLocation>
        <location evidence="1">Cell membrane</location>
        <topology evidence="1">Multi-pass membrane protein</topology>
    </subcellularLocation>
</comment>
<dbReference type="Pfam" id="PF07690">
    <property type="entry name" value="MFS_1"/>
    <property type="match status" value="1"/>
</dbReference>
<evidence type="ECO:0000256" key="1">
    <source>
        <dbReference type="ARBA" id="ARBA00004651"/>
    </source>
</evidence>
<organism evidence="13 14">
    <name type="scientific">Actinocatenispora rupis</name>
    <dbReference type="NCBI Taxonomy" id="519421"/>
    <lineage>
        <taxon>Bacteria</taxon>
        <taxon>Bacillati</taxon>
        <taxon>Actinomycetota</taxon>
        <taxon>Actinomycetes</taxon>
        <taxon>Micromonosporales</taxon>
        <taxon>Micromonosporaceae</taxon>
        <taxon>Actinocatenispora</taxon>
    </lineage>
</organism>
<dbReference type="InterPro" id="IPR051084">
    <property type="entry name" value="H+-coupled_symporters"/>
</dbReference>
<feature type="transmembrane region" description="Helical" evidence="11">
    <location>
        <begin position="331"/>
        <end position="355"/>
    </location>
</feature>
<accession>A0A8J3J9D6</accession>
<evidence type="ECO:0000256" key="11">
    <source>
        <dbReference type="SAM" id="Phobius"/>
    </source>
</evidence>
<dbReference type="PANTHER" id="PTHR43528">
    <property type="entry name" value="ALPHA-KETOGLUTARATE PERMEASE"/>
    <property type="match status" value="1"/>
</dbReference>
<dbReference type="RefSeq" id="WP_203662062.1">
    <property type="nucleotide sequence ID" value="NZ_BAAAZM010000001.1"/>
</dbReference>
<comment type="function">
    <text evidence="9">May be a proton symporter involved in the uptake of osmolytes such as proline and glycine betaine.</text>
</comment>
<comment type="caution">
    <text evidence="13">The sequence shown here is derived from an EMBL/GenBank/DDBJ whole genome shotgun (WGS) entry which is preliminary data.</text>
</comment>
<feature type="transmembrane region" description="Helical" evidence="11">
    <location>
        <begin position="367"/>
        <end position="386"/>
    </location>
</feature>
<feature type="transmembrane region" description="Helical" evidence="11">
    <location>
        <begin position="398"/>
        <end position="416"/>
    </location>
</feature>
<evidence type="ECO:0000256" key="6">
    <source>
        <dbReference type="ARBA" id="ARBA00022847"/>
    </source>
</evidence>
<gene>
    <name evidence="13" type="ORF">Aru02nite_51490</name>
</gene>
<reference evidence="13" key="1">
    <citation type="submission" date="2021-01" db="EMBL/GenBank/DDBJ databases">
        <title>Whole genome shotgun sequence of Actinocatenispora rupis NBRC 107355.</title>
        <authorList>
            <person name="Komaki H."/>
            <person name="Tamura T."/>
        </authorList>
    </citation>
    <scope>NUCLEOTIDE SEQUENCE</scope>
    <source>
        <strain evidence="13">NBRC 107355</strain>
    </source>
</reference>
<keyword evidence="3" id="KW-0813">Transport</keyword>
<dbReference type="AlphaFoldDB" id="A0A8J3J9D6"/>
<sequence>MSTEARTDVAQLGTAARLRQITAASVGNAIEWYDWYTYTFLATTFGPLIFPGDSPIAAALSTFAVFAVGFFMRPIGGLLLGSIADRFGRRTALTVTILLMGLGSLLVGIVPTYKAVGVLAPVILVLARLISGLSIGGEFAASTTFLVESAPSGRRGLFGSFQYVSTTIGQLVASGLAALLVGTLSDGAMTGWGWRIPFLAGAAFALFGLWLRRGVRETKKVESTDRPRFYEALIRYPKQSLLIVGITIGGTIAYYSWTSYLPTYAQQNVGFDKAESLVVSTIALACFAVMQPLGGMLSDRIGRKPMLLVFAGGFALLIVPLLHLLTNSFGVMLGITLVGMVLLTGYTSIAAAINAEVFPARVRAGGIGFPYSLAVAVFGGTAPYMGTLFKSLGNPGLFPFYIALLCAVSFVVYLFLTETAKKPLDV</sequence>
<dbReference type="Gene3D" id="1.20.1250.20">
    <property type="entry name" value="MFS general substrate transporter like domains"/>
    <property type="match status" value="2"/>
</dbReference>
<feature type="transmembrane region" description="Helical" evidence="11">
    <location>
        <begin position="56"/>
        <end position="80"/>
    </location>
</feature>
<dbReference type="InterPro" id="IPR036259">
    <property type="entry name" value="MFS_trans_sf"/>
</dbReference>
<feature type="transmembrane region" description="Helical" evidence="11">
    <location>
        <begin position="92"/>
        <end position="113"/>
    </location>
</feature>
<comment type="similarity">
    <text evidence="2">Belongs to the major facilitator superfamily. Metabolite:H+ Symporter (MHS) family (TC 2.A.1.6) family.</text>
</comment>
<dbReference type="PROSITE" id="PS00216">
    <property type="entry name" value="SUGAR_TRANSPORT_1"/>
    <property type="match status" value="1"/>
</dbReference>
<dbReference type="InterPro" id="IPR020846">
    <property type="entry name" value="MFS_dom"/>
</dbReference>
<dbReference type="FunFam" id="1.20.1250.20:FF:000001">
    <property type="entry name" value="Dicarboxylate MFS transporter"/>
    <property type="match status" value="1"/>
</dbReference>
<evidence type="ECO:0000256" key="9">
    <source>
        <dbReference type="ARBA" id="ARBA00037295"/>
    </source>
</evidence>
<dbReference type="SUPFAM" id="SSF103473">
    <property type="entry name" value="MFS general substrate transporter"/>
    <property type="match status" value="1"/>
</dbReference>
<keyword evidence="6" id="KW-0769">Symport</keyword>
<dbReference type="Proteomes" id="UP000612808">
    <property type="component" value="Unassembled WGS sequence"/>
</dbReference>
<feature type="transmembrane region" description="Helical" evidence="11">
    <location>
        <begin position="119"/>
        <end position="141"/>
    </location>
</feature>
<protein>
    <recommendedName>
        <fullName evidence="10">Putative proline/betaine transporter</fullName>
    </recommendedName>
</protein>
<evidence type="ECO:0000313" key="13">
    <source>
        <dbReference type="EMBL" id="GID14260.1"/>
    </source>
</evidence>
<feature type="transmembrane region" description="Helical" evidence="11">
    <location>
        <begin position="240"/>
        <end position="257"/>
    </location>
</feature>
<feature type="transmembrane region" description="Helical" evidence="11">
    <location>
        <begin position="192"/>
        <end position="211"/>
    </location>
</feature>
<dbReference type="PROSITE" id="PS50850">
    <property type="entry name" value="MFS"/>
    <property type="match status" value="1"/>
</dbReference>
<evidence type="ECO:0000256" key="7">
    <source>
        <dbReference type="ARBA" id="ARBA00022989"/>
    </source>
</evidence>
<dbReference type="EMBL" id="BOMB01000030">
    <property type="protein sequence ID" value="GID14260.1"/>
    <property type="molecule type" value="Genomic_DNA"/>
</dbReference>
<dbReference type="GO" id="GO:0015293">
    <property type="term" value="F:symporter activity"/>
    <property type="evidence" value="ECO:0007669"/>
    <property type="project" value="UniProtKB-KW"/>
</dbReference>
<evidence type="ECO:0000259" key="12">
    <source>
        <dbReference type="PROSITE" id="PS50850"/>
    </source>
</evidence>
<evidence type="ECO:0000256" key="4">
    <source>
        <dbReference type="ARBA" id="ARBA00022475"/>
    </source>
</evidence>
<keyword evidence="4" id="KW-1003">Cell membrane</keyword>
<name>A0A8J3J9D6_9ACTN</name>
<evidence type="ECO:0000256" key="10">
    <source>
        <dbReference type="ARBA" id="ARBA00039918"/>
    </source>
</evidence>
<feature type="transmembrane region" description="Helical" evidence="11">
    <location>
        <begin position="277"/>
        <end position="294"/>
    </location>
</feature>
<evidence type="ECO:0000313" key="14">
    <source>
        <dbReference type="Proteomes" id="UP000612808"/>
    </source>
</evidence>
<evidence type="ECO:0000256" key="3">
    <source>
        <dbReference type="ARBA" id="ARBA00022448"/>
    </source>
</evidence>
<dbReference type="GO" id="GO:0005886">
    <property type="term" value="C:plasma membrane"/>
    <property type="evidence" value="ECO:0007669"/>
    <property type="project" value="UniProtKB-SubCell"/>
</dbReference>
<keyword evidence="8 11" id="KW-0472">Membrane</keyword>
<keyword evidence="7 11" id="KW-1133">Transmembrane helix</keyword>
<dbReference type="InterPro" id="IPR011701">
    <property type="entry name" value="MFS"/>
</dbReference>
<dbReference type="PANTHER" id="PTHR43528:SF1">
    <property type="entry name" value="ALPHA-KETOGLUTARATE PERMEASE"/>
    <property type="match status" value="1"/>
</dbReference>